<evidence type="ECO:0000313" key="3">
    <source>
        <dbReference type="EMBL" id="MFC7393664.1"/>
    </source>
</evidence>
<evidence type="ECO:0000313" key="4">
    <source>
        <dbReference type="Proteomes" id="UP001596505"/>
    </source>
</evidence>
<organism evidence="3 4">
    <name type="scientific">Scopulibacillus cellulosilyticus</name>
    <dbReference type="NCBI Taxonomy" id="2665665"/>
    <lineage>
        <taxon>Bacteria</taxon>
        <taxon>Bacillati</taxon>
        <taxon>Bacillota</taxon>
        <taxon>Bacilli</taxon>
        <taxon>Bacillales</taxon>
        <taxon>Sporolactobacillaceae</taxon>
        <taxon>Scopulibacillus</taxon>
    </lineage>
</organism>
<dbReference type="RefSeq" id="WP_380966184.1">
    <property type="nucleotide sequence ID" value="NZ_JBHTCO010000014.1"/>
</dbReference>
<keyword evidence="4" id="KW-1185">Reference proteome</keyword>
<dbReference type="SUPFAM" id="SSF64182">
    <property type="entry name" value="DHH phosphoesterases"/>
    <property type="match status" value="1"/>
</dbReference>
<sequence>MIDKIFKAIEDYETIIIHRHVRPDPDAIGSQGGLAYLIKDNYPGKQVYIVGEEVPSLAFLNRMDRIEDSVYQGALVIVCDTANQERVSDKRYTMGDKLIKIDHHPNVDPYGDIMLVNTNASSVSEMIVGLYEARPDFRMSNEAARLLYAGIVGDTGRFLFSNTTPETLKKAAVLVQKDFDRQLLHDKLYESTLKLSRLEGYVLQNFTLNEYGVGCMKITLDIMKSFSVEPEEAALLVNAFSNVENIKAWVFFIEEKDQIRVRLRSKGTVVNTIAKRYGGGGHPNAAGATIYSWEETEEVLNDLNHACESVSTEI</sequence>
<evidence type="ECO:0000259" key="1">
    <source>
        <dbReference type="Pfam" id="PF01368"/>
    </source>
</evidence>
<keyword evidence="3" id="KW-0378">Hydrolase</keyword>
<proteinExistence type="predicted"/>
<dbReference type="InterPro" id="IPR051319">
    <property type="entry name" value="Oligoribo/pAp-PDE_c-di-AMP_PDE"/>
</dbReference>
<dbReference type="GO" id="GO:0008441">
    <property type="term" value="F:3'(2'),5'-bisphosphate nucleotidase activity"/>
    <property type="evidence" value="ECO:0007669"/>
    <property type="project" value="UniProtKB-EC"/>
</dbReference>
<dbReference type="Pfam" id="PF01368">
    <property type="entry name" value="DHH"/>
    <property type="match status" value="1"/>
</dbReference>
<dbReference type="Pfam" id="PF02272">
    <property type="entry name" value="DHHA1"/>
    <property type="match status" value="1"/>
</dbReference>
<dbReference type="InterPro" id="IPR001667">
    <property type="entry name" value="DDH_dom"/>
</dbReference>
<dbReference type="Gene3D" id="3.90.1640.10">
    <property type="entry name" value="inorganic pyrophosphatase (n-terminal core)"/>
    <property type="match status" value="1"/>
</dbReference>
<name>A0ABW2PWE0_9BACL</name>
<dbReference type="EC" id="3.1.3.7" evidence="3"/>
<protein>
    <submittedName>
        <fullName evidence="3">Bifunctional oligoribonuclease/PAP phosphatase NrnA</fullName>
        <ecNumber evidence="3">3.1.3.7</ecNumber>
    </submittedName>
</protein>
<dbReference type="PANTHER" id="PTHR47618:SF1">
    <property type="entry name" value="BIFUNCTIONAL OLIGORIBONUCLEASE AND PAP PHOSPHATASE NRNA"/>
    <property type="match status" value="1"/>
</dbReference>
<gene>
    <name evidence="3" type="ORF">ACFQRG_11930</name>
</gene>
<accession>A0ABW2PWE0</accession>
<reference evidence="4" key="1">
    <citation type="journal article" date="2019" name="Int. J. Syst. Evol. Microbiol.">
        <title>The Global Catalogue of Microorganisms (GCM) 10K type strain sequencing project: providing services to taxonomists for standard genome sequencing and annotation.</title>
        <authorList>
            <consortium name="The Broad Institute Genomics Platform"/>
            <consortium name="The Broad Institute Genome Sequencing Center for Infectious Disease"/>
            <person name="Wu L."/>
            <person name="Ma J."/>
        </authorList>
    </citation>
    <scope>NUCLEOTIDE SEQUENCE [LARGE SCALE GENOMIC DNA]</scope>
    <source>
        <strain evidence="4">CGMCC 1.16305</strain>
    </source>
</reference>
<feature type="domain" description="DDH" evidence="1">
    <location>
        <begin position="15"/>
        <end position="151"/>
    </location>
</feature>
<feature type="domain" description="DHHA1" evidence="2">
    <location>
        <begin position="225"/>
        <end position="308"/>
    </location>
</feature>
<dbReference type="Gene3D" id="3.10.310.30">
    <property type="match status" value="1"/>
</dbReference>
<dbReference type="InterPro" id="IPR038763">
    <property type="entry name" value="DHH_sf"/>
</dbReference>
<dbReference type="EMBL" id="JBHTCO010000014">
    <property type="protein sequence ID" value="MFC7393664.1"/>
    <property type="molecule type" value="Genomic_DNA"/>
</dbReference>
<dbReference type="PANTHER" id="PTHR47618">
    <property type="entry name" value="BIFUNCTIONAL OLIGORIBONUCLEASE AND PAP PHOSPHATASE NRNA"/>
    <property type="match status" value="1"/>
</dbReference>
<comment type="caution">
    <text evidence="3">The sequence shown here is derived from an EMBL/GenBank/DDBJ whole genome shotgun (WGS) entry which is preliminary data.</text>
</comment>
<dbReference type="Proteomes" id="UP001596505">
    <property type="component" value="Unassembled WGS sequence"/>
</dbReference>
<dbReference type="InterPro" id="IPR003156">
    <property type="entry name" value="DHHA1_dom"/>
</dbReference>
<evidence type="ECO:0000259" key="2">
    <source>
        <dbReference type="Pfam" id="PF02272"/>
    </source>
</evidence>